<comment type="function">
    <text evidence="6">Catalyzes the conversion of 7,8-dihydroneopterin to 6-hydroxymethyl-7,8-dihydropterin.</text>
</comment>
<dbReference type="InterPro" id="IPR006157">
    <property type="entry name" value="FolB_dom"/>
</dbReference>
<dbReference type="PANTHER" id="PTHR42844">
    <property type="entry name" value="DIHYDRONEOPTERIN ALDOLASE 1-RELATED"/>
    <property type="match status" value="1"/>
</dbReference>
<dbReference type="InterPro" id="IPR006156">
    <property type="entry name" value="Dihydroneopterin_aldolase"/>
</dbReference>
<proteinExistence type="inferred from homology"/>
<dbReference type="EC" id="4.1.2.25" evidence="6"/>
<feature type="domain" description="Dihydroneopterin aldolase/epimerase" evidence="7">
    <location>
        <begin position="5"/>
        <end position="118"/>
    </location>
</feature>
<keyword evidence="4 6" id="KW-0289">Folate biosynthesis</keyword>
<dbReference type="AlphaFoldDB" id="A0AAW9RZK0"/>
<evidence type="ECO:0000259" key="7">
    <source>
        <dbReference type="SMART" id="SM00905"/>
    </source>
</evidence>
<dbReference type="InterPro" id="IPR043133">
    <property type="entry name" value="GTP-CH-I_C/QueF"/>
</dbReference>
<organism evidence="8 9">
    <name type="scientific">Microbaculum marinum</name>
    <dbReference type="NCBI Taxonomy" id="1764581"/>
    <lineage>
        <taxon>Bacteria</taxon>
        <taxon>Pseudomonadati</taxon>
        <taxon>Pseudomonadota</taxon>
        <taxon>Alphaproteobacteria</taxon>
        <taxon>Hyphomicrobiales</taxon>
        <taxon>Tepidamorphaceae</taxon>
        <taxon>Microbaculum</taxon>
    </lineage>
</organism>
<dbReference type="SUPFAM" id="SSF55620">
    <property type="entry name" value="Tetrahydrobiopterin biosynthesis enzymes-like"/>
    <property type="match status" value="1"/>
</dbReference>
<evidence type="ECO:0000256" key="5">
    <source>
        <dbReference type="ARBA" id="ARBA00023239"/>
    </source>
</evidence>
<dbReference type="NCBIfam" id="TIGR00526">
    <property type="entry name" value="folB_dom"/>
    <property type="match status" value="1"/>
</dbReference>
<dbReference type="GO" id="GO:0005737">
    <property type="term" value="C:cytoplasm"/>
    <property type="evidence" value="ECO:0007669"/>
    <property type="project" value="TreeGrafter"/>
</dbReference>
<evidence type="ECO:0000256" key="6">
    <source>
        <dbReference type="RuleBase" id="RU362079"/>
    </source>
</evidence>
<gene>
    <name evidence="8" type="primary">folB</name>
    <name evidence="8" type="ORF">V3328_22885</name>
</gene>
<dbReference type="RefSeq" id="WP_340332045.1">
    <property type="nucleotide sequence ID" value="NZ_JAZHOF010000011.1"/>
</dbReference>
<dbReference type="Pfam" id="PF02152">
    <property type="entry name" value="FolB"/>
    <property type="match status" value="1"/>
</dbReference>
<comment type="similarity">
    <text evidence="3 6">Belongs to the DHNA family.</text>
</comment>
<dbReference type="Proteomes" id="UP001378188">
    <property type="component" value="Unassembled WGS sequence"/>
</dbReference>
<accession>A0AAW9RZK0</accession>
<dbReference type="Gene3D" id="3.30.1130.10">
    <property type="match status" value="1"/>
</dbReference>
<evidence type="ECO:0000256" key="4">
    <source>
        <dbReference type="ARBA" id="ARBA00022909"/>
    </source>
</evidence>
<name>A0AAW9RZK0_9HYPH</name>
<dbReference type="GO" id="GO:0004150">
    <property type="term" value="F:dihydroneopterin aldolase activity"/>
    <property type="evidence" value="ECO:0007669"/>
    <property type="project" value="UniProtKB-UniRule"/>
</dbReference>
<comment type="pathway">
    <text evidence="2 6">Cofactor biosynthesis; tetrahydrofolate biosynthesis; 2-amino-4-hydroxy-6-hydroxymethyl-7,8-dihydropteridine diphosphate from 7,8-dihydroneopterin triphosphate: step 3/4.</text>
</comment>
<dbReference type="CDD" id="cd00534">
    <property type="entry name" value="DHNA_DHNTPE"/>
    <property type="match status" value="1"/>
</dbReference>
<dbReference type="PANTHER" id="PTHR42844:SF1">
    <property type="entry name" value="DIHYDRONEOPTERIN ALDOLASE 1-RELATED"/>
    <property type="match status" value="1"/>
</dbReference>
<dbReference type="EMBL" id="JAZHOF010000011">
    <property type="protein sequence ID" value="MEJ8574348.1"/>
    <property type="molecule type" value="Genomic_DNA"/>
</dbReference>
<evidence type="ECO:0000256" key="2">
    <source>
        <dbReference type="ARBA" id="ARBA00005013"/>
    </source>
</evidence>
<comment type="catalytic activity">
    <reaction evidence="1 6">
        <text>7,8-dihydroneopterin = 6-hydroxymethyl-7,8-dihydropterin + glycolaldehyde</text>
        <dbReference type="Rhea" id="RHEA:10540"/>
        <dbReference type="ChEBI" id="CHEBI:17001"/>
        <dbReference type="ChEBI" id="CHEBI:17071"/>
        <dbReference type="ChEBI" id="CHEBI:44841"/>
        <dbReference type="EC" id="4.1.2.25"/>
    </reaction>
</comment>
<evidence type="ECO:0000313" key="9">
    <source>
        <dbReference type="Proteomes" id="UP001378188"/>
    </source>
</evidence>
<evidence type="ECO:0000313" key="8">
    <source>
        <dbReference type="EMBL" id="MEJ8574348.1"/>
    </source>
</evidence>
<evidence type="ECO:0000256" key="1">
    <source>
        <dbReference type="ARBA" id="ARBA00001353"/>
    </source>
</evidence>
<keyword evidence="5 6" id="KW-0456">Lyase</keyword>
<reference evidence="8 9" key="1">
    <citation type="submission" date="2024-02" db="EMBL/GenBank/DDBJ databases">
        <title>Genome analysis and characterization of Microbaculum marinisediminis sp. nov., isolated from marine sediment.</title>
        <authorList>
            <person name="Du Z.-J."/>
            <person name="Ye Y.-Q."/>
            <person name="Zhang Z.-R."/>
            <person name="Yuan S.-M."/>
            <person name="Zhang X.-Y."/>
        </authorList>
    </citation>
    <scope>NUCLEOTIDE SEQUENCE [LARGE SCALE GENOMIC DNA]</scope>
    <source>
        <strain evidence="8 9">SDUM1044001</strain>
    </source>
</reference>
<evidence type="ECO:0000256" key="3">
    <source>
        <dbReference type="ARBA" id="ARBA00005708"/>
    </source>
</evidence>
<dbReference type="GO" id="GO:0046656">
    <property type="term" value="P:folic acid biosynthetic process"/>
    <property type="evidence" value="ECO:0007669"/>
    <property type="project" value="UniProtKB-UniRule"/>
</dbReference>
<keyword evidence="9" id="KW-1185">Reference proteome</keyword>
<dbReference type="NCBIfam" id="TIGR00525">
    <property type="entry name" value="folB"/>
    <property type="match status" value="1"/>
</dbReference>
<sequence>MSDRIFLRGIVLFGHHGVFEEEKRLGQRFELDLDCRLDLSRAGRTDSVRDTADYGAIYETVRTVVEDMRFKLIEALAEEIARRLLAGFEAIQGVRVEIRKPSAPIRGVFDTVGIEIDRDRSR</sequence>
<dbReference type="FunFam" id="3.30.1130.10:FF:000003">
    <property type="entry name" value="7,8-dihydroneopterin aldolase"/>
    <property type="match status" value="1"/>
</dbReference>
<comment type="caution">
    <text evidence="8">The sequence shown here is derived from an EMBL/GenBank/DDBJ whole genome shotgun (WGS) entry which is preliminary data.</text>
</comment>
<dbReference type="GO" id="GO:0046654">
    <property type="term" value="P:tetrahydrofolate biosynthetic process"/>
    <property type="evidence" value="ECO:0007669"/>
    <property type="project" value="UniProtKB-UniRule"/>
</dbReference>
<dbReference type="SMART" id="SM00905">
    <property type="entry name" value="FolB"/>
    <property type="match status" value="1"/>
</dbReference>
<protein>
    <recommendedName>
        <fullName evidence="6">7,8-dihydroneopterin aldolase</fullName>
        <ecNumber evidence="6">4.1.2.25</ecNumber>
    </recommendedName>
</protein>